<evidence type="ECO:0000313" key="4">
    <source>
        <dbReference type="Proteomes" id="UP001595681"/>
    </source>
</evidence>
<evidence type="ECO:0000259" key="2">
    <source>
        <dbReference type="SMART" id="SM00822"/>
    </source>
</evidence>
<dbReference type="EMBL" id="JBHRVU010000005">
    <property type="protein sequence ID" value="MFC3443777.1"/>
    <property type="molecule type" value="Genomic_DNA"/>
</dbReference>
<organism evidence="3 4">
    <name type="scientific">Sphingobium rhizovicinum</name>
    <dbReference type="NCBI Taxonomy" id="432308"/>
    <lineage>
        <taxon>Bacteria</taxon>
        <taxon>Pseudomonadati</taxon>
        <taxon>Pseudomonadota</taxon>
        <taxon>Alphaproteobacteria</taxon>
        <taxon>Sphingomonadales</taxon>
        <taxon>Sphingomonadaceae</taxon>
        <taxon>Sphingobium</taxon>
    </lineage>
</organism>
<protein>
    <submittedName>
        <fullName evidence="3">SDR family NAD(P)-dependent oxidoreductase</fullName>
        <ecNumber evidence="3">1.1.1.-</ecNumber>
    </submittedName>
</protein>
<proteinExistence type="inferred from homology"/>
<keyword evidence="3" id="KW-0560">Oxidoreductase</keyword>
<gene>
    <name evidence="3" type="ORF">ACFOKF_21720</name>
</gene>
<dbReference type="InterPro" id="IPR050259">
    <property type="entry name" value="SDR"/>
</dbReference>
<dbReference type="Pfam" id="PF13561">
    <property type="entry name" value="adh_short_C2"/>
    <property type="match status" value="1"/>
</dbReference>
<dbReference type="PRINTS" id="PR00080">
    <property type="entry name" value="SDRFAMILY"/>
</dbReference>
<dbReference type="InterPro" id="IPR057326">
    <property type="entry name" value="KR_dom"/>
</dbReference>
<dbReference type="Gene3D" id="3.40.50.720">
    <property type="entry name" value="NAD(P)-binding Rossmann-like Domain"/>
    <property type="match status" value="1"/>
</dbReference>
<feature type="domain" description="Ketoreductase" evidence="2">
    <location>
        <begin position="19"/>
        <end position="204"/>
    </location>
</feature>
<dbReference type="InterPro" id="IPR002347">
    <property type="entry name" value="SDR_fam"/>
</dbReference>
<evidence type="ECO:0000313" key="3">
    <source>
        <dbReference type="EMBL" id="MFC3443777.1"/>
    </source>
</evidence>
<comment type="caution">
    <text evidence="3">The sequence shown here is derived from an EMBL/GenBank/DDBJ whole genome shotgun (WGS) entry which is preliminary data.</text>
</comment>
<dbReference type="RefSeq" id="WP_380798649.1">
    <property type="nucleotide sequence ID" value="NZ_JBHRVU010000005.1"/>
</dbReference>
<dbReference type="PRINTS" id="PR00081">
    <property type="entry name" value="GDHRDH"/>
</dbReference>
<dbReference type="PANTHER" id="PTHR42879:SF2">
    <property type="entry name" value="3-OXOACYL-[ACYL-CARRIER-PROTEIN] REDUCTASE FABG"/>
    <property type="match status" value="1"/>
</dbReference>
<keyword evidence="4" id="KW-1185">Reference proteome</keyword>
<dbReference type="InterPro" id="IPR036291">
    <property type="entry name" value="NAD(P)-bd_dom_sf"/>
</dbReference>
<accession>A0ABV7NN59</accession>
<dbReference type="GO" id="GO:0016491">
    <property type="term" value="F:oxidoreductase activity"/>
    <property type="evidence" value="ECO:0007669"/>
    <property type="project" value="UniProtKB-KW"/>
</dbReference>
<dbReference type="SUPFAM" id="SSF51735">
    <property type="entry name" value="NAD(P)-binding Rossmann-fold domains"/>
    <property type="match status" value="1"/>
</dbReference>
<dbReference type="Proteomes" id="UP001595681">
    <property type="component" value="Unassembled WGS sequence"/>
</dbReference>
<dbReference type="PANTHER" id="PTHR42879">
    <property type="entry name" value="3-OXOACYL-(ACYL-CARRIER-PROTEIN) REDUCTASE"/>
    <property type="match status" value="1"/>
</dbReference>
<dbReference type="EC" id="1.1.1.-" evidence="3"/>
<name>A0ABV7NN59_9SPHN</name>
<dbReference type="SMART" id="SM00822">
    <property type="entry name" value="PKS_KR"/>
    <property type="match status" value="1"/>
</dbReference>
<reference evidence="4" key="1">
    <citation type="journal article" date="2019" name="Int. J. Syst. Evol. Microbiol.">
        <title>The Global Catalogue of Microorganisms (GCM) 10K type strain sequencing project: providing services to taxonomists for standard genome sequencing and annotation.</title>
        <authorList>
            <consortium name="The Broad Institute Genomics Platform"/>
            <consortium name="The Broad Institute Genome Sequencing Center for Infectious Disease"/>
            <person name="Wu L."/>
            <person name="Ma J."/>
        </authorList>
    </citation>
    <scope>NUCLEOTIDE SEQUENCE [LARGE SCALE GENOMIC DNA]</scope>
    <source>
        <strain evidence="4">CCM 7491</strain>
    </source>
</reference>
<comment type="similarity">
    <text evidence="1">Belongs to the short-chain dehydrogenases/reductases (SDR) family.</text>
</comment>
<sequence length="260" mass="27193">MMTDNFALPANGSFSFAGRTALVTGGGRGVGEAVAREIHAGGGRVAVSDVDSDVAQAVAHSLDPSGETAIALKLDVREKSDFLAARDQITALWGKIDIVVNNAGFAKRTPTQDISPQEFDLIVQINMRSVFLSCQIFSEHMRENGYGRIVNITSLAGQNGGTVASPHYAASKAGAIMLTKYFARYLAGTGVTVNAIAPGPIDTAKARLSAEQIARVEAEVPVGRFMAVSEIAAATALLASDRGGFFVGATLDMNGGLYLR</sequence>
<evidence type="ECO:0000256" key="1">
    <source>
        <dbReference type="ARBA" id="ARBA00006484"/>
    </source>
</evidence>